<feature type="region of interest" description="Disordered" evidence="1">
    <location>
        <begin position="317"/>
        <end position="341"/>
    </location>
</feature>
<accession>A0A4R8QLY1</accession>
<feature type="compositionally biased region" description="Low complexity" evidence="1">
    <location>
        <begin position="353"/>
        <end position="376"/>
    </location>
</feature>
<evidence type="ECO:0000313" key="2">
    <source>
        <dbReference type="EMBL" id="TDZ40032.1"/>
    </source>
</evidence>
<dbReference type="AlphaFoldDB" id="A0A4R8QLY1"/>
<sequence>MTRLGPLTSQALGRSPFDDVVEGEGDADPRAPVQQYDGRGRPINPETKRMNRDMVRSHNEVMQVIGVAESDNSPSAAEVDSVRRYFNYEDAVGTRLLRFGRALEIAGVWGINGMRLRILIYRRYADISFFELLQGESSQRSLSGSLLAGLPTFLGGHLFKMSTYYFYPYPRENRWVNAGLSYIRVHLQLYVLLQRLDIIPSSKWFPPLSFFIPGSPSSPIEAPPLPADLSAASLARYAGSWCINAVPFVSFVIWGHVWTEVTGYLWQEFYGRLPNTVHHRKPPPVLPTPAPVSEFGEDSAPDPEFEAHNIALEIIPSEPAAVTADHRPQQTRRQSSRQRMQEEVVELLEAVAVSTTPDEAPPDTAEAAAAEDAPAEAVRRPSVFSIRGDEYGSDEEEDGGVSTTLISFDVEATEATDAPPGGLWSAELRPSSGPDGSAHLSAQYLDTMLTRLPACLASDIFTVISGYVLVAPYEALSLRLVARSYRRRMGLPVFDIHDVGIFSGITLKGLTNFLGLEFLHLVVAGELWALVTGLSQWFHLTEEEWKLFNELDEEDRRAEERQQQEEQREQAQAREREREQN</sequence>
<protein>
    <submittedName>
        <fullName evidence="2">Uncharacterized protein</fullName>
    </submittedName>
</protein>
<reference evidence="2 3" key="1">
    <citation type="submission" date="2018-11" db="EMBL/GenBank/DDBJ databases">
        <title>Genome sequence and assembly of Colletotrichum spinosum.</title>
        <authorList>
            <person name="Gan P."/>
            <person name="Shirasu K."/>
        </authorList>
    </citation>
    <scope>NUCLEOTIDE SEQUENCE [LARGE SCALE GENOMIC DNA]</scope>
    <source>
        <strain evidence="2 3">CBS 515.97</strain>
    </source>
</reference>
<dbReference type="EMBL" id="QAPG01000007">
    <property type="protein sequence ID" value="TDZ40032.1"/>
    <property type="molecule type" value="Genomic_DNA"/>
</dbReference>
<keyword evidence="3" id="KW-1185">Reference proteome</keyword>
<dbReference type="Proteomes" id="UP000295083">
    <property type="component" value="Unassembled WGS sequence"/>
</dbReference>
<feature type="region of interest" description="Disordered" evidence="1">
    <location>
        <begin position="353"/>
        <end position="400"/>
    </location>
</feature>
<proteinExistence type="predicted"/>
<name>A0A4R8QLY1_9PEZI</name>
<gene>
    <name evidence="2" type="ORF">C8035_v004937</name>
</gene>
<organism evidence="2 3">
    <name type="scientific">Colletotrichum spinosum</name>
    <dbReference type="NCBI Taxonomy" id="1347390"/>
    <lineage>
        <taxon>Eukaryota</taxon>
        <taxon>Fungi</taxon>
        <taxon>Dikarya</taxon>
        <taxon>Ascomycota</taxon>
        <taxon>Pezizomycotina</taxon>
        <taxon>Sordariomycetes</taxon>
        <taxon>Hypocreomycetidae</taxon>
        <taxon>Glomerellales</taxon>
        <taxon>Glomerellaceae</taxon>
        <taxon>Colletotrichum</taxon>
        <taxon>Colletotrichum orbiculare species complex</taxon>
    </lineage>
</organism>
<evidence type="ECO:0000313" key="3">
    <source>
        <dbReference type="Proteomes" id="UP000295083"/>
    </source>
</evidence>
<comment type="caution">
    <text evidence="2">The sequence shown here is derived from an EMBL/GenBank/DDBJ whole genome shotgun (WGS) entry which is preliminary data.</text>
</comment>
<feature type="region of interest" description="Disordered" evidence="1">
    <location>
        <begin position="1"/>
        <end position="47"/>
    </location>
</feature>
<evidence type="ECO:0000256" key="1">
    <source>
        <dbReference type="SAM" id="MobiDB-lite"/>
    </source>
</evidence>
<feature type="region of interest" description="Disordered" evidence="1">
    <location>
        <begin position="556"/>
        <end position="581"/>
    </location>
</feature>